<keyword evidence="1" id="KW-0489">Methyltransferase</keyword>
<dbReference type="InterPro" id="IPR029063">
    <property type="entry name" value="SAM-dependent_MTases_sf"/>
</dbReference>
<gene>
    <name evidence="1" type="ORF">EYB31_04105</name>
</gene>
<evidence type="ECO:0000313" key="2">
    <source>
        <dbReference type="Proteomes" id="UP000293142"/>
    </source>
</evidence>
<comment type="caution">
    <text evidence="1">The sequence shown here is derived from an EMBL/GenBank/DDBJ whole genome shotgun (WGS) entry which is preliminary data.</text>
</comment>
<organism evidence="1 2">
    <name type="scientific">Paenibacillus thalictri</name>
    <dbReference type="NCBI Taxonomy" id="2527873"/>
    <lineage>
        <taxon>Bacteria</taxon>
        <taxon>Bacillati</taxon>
        <taxon>Bacillota</taxon>
        <taxon>Bacilli</taxon>
        <taxon>Bacillales</taxon>
        <taxon>Paenibacillaceae</taxon>
        <taxon>Paenibacillus</taxon>
    </lineage>
</organism>
<dbReference type="EMBL" id="SIRE01000003">
    <property type="protein sequence ID" value="TBL81278.1"/>
    <property type="molecule type" value="Genomic_DNA"/>
</dbReference>
<proteinExistence type="predicted"/>
<accession>A0A4Q9DZC8</accession>
<keyword evidence="1" id="KW-0808">Transferase</keyword>
<dbReference type="Gene3D" id="3.40.50.150">
    <property type="entry name" value="Vaccinia Virus protein VP39"/>
    <property type="match status" value="1"/>
</dbReference>
<protein>
    <submittedName>
        <fullName evidence="1">Methylase</fullName>
    </submittedName>
</protein>
<dbReference type="GO" id="GO:0008168">
    <property type="term" value="F:methyltransferase activity"/>
    <property type="evidence" value="ECO:0007669"/>
    <property type="project" value="UniProtKB-KW"/>
</dbReference>
<evidence type="ECO:0000313" key="1">
    <source>
        <dbReference type="EMBL" id="TBL81278.1"/>
    </source>
</evidence>
<keyword evidence="2" id="KW-1185">Reference proteome</keyword>
<dbReference type="OrthoDB" id="9787807at2"/>
<dbReference type="SUPFAM" id="SSF53335">
    <property type="entry name" value="S-adenosyl-L-methionine-dependent methyltransferases"/>
    <property type="match status" value="1"/>
</dbReference>
<dbReference type="Proteomes" id="UP000293142">
    <property type="component" value="Unassembled WGS sequence"/>
</dbReference>
<dbReference type="AlphaFoldDB" id="A0A4Q9DZC8"/>
<reference evidence="1 2" key="1">
    <citation type="submission" date="2019-02" db="EMBL/GenBank/DDBJ databases">
        <title>Paenibacillus sp. nov., isolated from surface-sterilized tissue of Thalictrum simplex L.</title>
        <authorList>
            <person name="Tuo L."/>
        </authorList>
    </citation>
    <scope>NUCLEOTIDE SEQUENCE [LARGE SCALE GENOMIC DNA]</scope>
    <source>
        <strain evidence="1 2">N2SHLJ1</strain>
    </source>
</reference>
<name>A0A4Q9DZC8_9BACL</name>
<sequence>MKMSNTNPLQRYEQVGVAMTCRSFAEYERMFDLDEELLSRGPILDVAAGASSFTAEARSKGYEAMAVDPQYALTRDELYANGREEIEVSTAKLAKLQHQYDWSFYGNIDLHKQGRLRSLETFIADFNSVNGEKVYRNGRLPHLPLEESRYALILCSHFLFLYHHQFNYEFHRDAVLGLLGLCRPGGEIRLYPVFTLSWVAYPCMERLLADLHQAGAETAFLPSKLPFIPGSGELLQVVKQAI</sequence>
<dbReference type="GO" id="GO:0032259">
    <property type="term" value="P:methylation"/>
    <property type="evidence" value="ECO:0007669"/>
    <property type="project" value="UniProtKB-KW"/>
</dbReference>